<reference evidence="1" key="1">
    <citation type="journal article" date="2020" name="bioRxiv">
        <title>Genomic and phenotypic heterogeneity of clinical isolates of the human pathogens Aspergillus fumigatus, Aspergillus lentulus and Aspergillus fumigatiaffinis.</title>
        <authorList>
            <person name="dos Santos R.A.C."/>
            <person name="Steenwyk J.L."/>
            <person name="Rivero-Menendez O."/>
            <person name="Mead M.E."/>
            <person name="Silva L.P."/>
            <person name="Bastos R.W."/>
            <person name="Alastruey-Izquierdo A."/>
            <person name="Goldman G.H."/>
            <person name="Rokas A."/>
        </authorList>
    </citation>
    <scope>NUCLEOTIDE SEQUENCE</scope>
    <source>
        <strain evidence="1">CNM-CM8927</strain>
    </source>
</reference>
<gene>
    <name evidence="1" type="ORF">CNMCM8927_004990</name>
</gene>
<dbReference type="AlphaFoldDB" id="A0AAN6BU84"/>
<protein>
    <submittedName>
        <fullName evidence="1">Uncharacterized protein</fullName>
    </submittedName>
</protein>
<reference evidence="1" key="2">
    <citation type="submission" date="2020-04" db="EMBL/GenBank/DDBJ databases">
        <authorList>
            <person name="Santos R.A.C."/>
            <person name="Steenwyk J.L."/>
            <person name="Rivero-Menendez O."/>
            <person name="Mead M.E."/>
            <person name="Silva L.P."/>
            <person name="Bastos R.W."/>
            <person name="Alastruey-Izquierdo A."/>
            <person name="Goldman G.H."/>
            <person name="Rokas A."/>
        </authorList>
    </citation>
    <scope>NUCLEOTIDE SEQUENCE</scope>
    <source>
        <strain evidence="1">CNM-CM8927</strain>
    </source>
</reference>
<organism evidence="1 2">
    <name type="scientific">Aspergillus lentulus</name>
    <dbReference type="NCBI Taxonomy" id="293939"/>
    <lineage>
        <taxon>Eukaryota</taxon>
        <taxon>Fungi</taxon>
        <taxon>Dikarya</taxon>
        <taxon>Ascomycota</taxon>
        <taxon>Pezizomycotina</taxon>
        <taxon>Eurotiomycetes</taxon>
        <taxon>Eurotiomycetidae</taxon>
        <taxon>Eurotiales</taxon>
        <taxon>Aspergillaceae</taxon>
        <taxon>Aspergillus</taxon>
        <taxon>Aspergillus subgen. Fumigati</taxon>
    </lineage>
</organism>
<dbReference type="EMBL" id="JAAAPU010000002">
    <property type="protein sequence ID" value="KAF4209787.1"/>
    <property type="molecule type" value="Genomic_DNA"/>
</dbReference>
<evidence type="ECO:0000313" key="1">
    <source>
        <dbReference type="EMBL" id="KAF4209787.1"/>
    </source>
</evidence>
<evidence type="ECO:0000313" key="2">
    <source>
        <dbReference type="Proteomes" id="UP000649114"/>
    </source>
</evidence>
<proteinExistence type="predicted"/>
<name>A0AAN6BU84_ASPLE</name>
<comment type="caution">
    <text evidence="1">The sequence shown here is derived from an EMBL/GenBank/DDBJ whole genome shotgun (WGS) entry which is preliminary data.</text>
</comment>
<sequence>MTVRERPGPGALDAYNGAEFMASPSGTNSNVECPLLLAQQRDGADDAAPEDENEQTVQAKLQVANTDPMTITLLCLSRLISDIPVLMHACFPGTRDVWPGRQLYSSTRANSRQSLSVSMEMIAVLALADLASQAIRLKSGEWFGRMAPHVWFLTATALYNRAFDMCGYPAILYSMIRRAGTILVGSDDGDVDWFHGYKQLATIAELPNRPPYKLLQPKAFVSLFRLGHLASRDAYWALPVIE</sequence>
<dbReference type="Proteomes" id="UP000649114">
    <property type="component" value="Unassembled WGS sequence"/>
</dbReference>
<accession>A0AAN6BU84</accession>